<evidence type="ECO:0000313" key="2">
    <source>
        <dbReference type="EMBL" id="TGG89973.1"/>
    </source>
</evidence>
<keyword evidence="3" id="KW-1185">Reference proteome</keyword>
<name>A0A4Z0W0W1_9GAMM</name>
<sequence length="66" mass="7780">MMSWETEWAGHGIGMLIMLVIVLLPFWRITKKAGFSGFWSLLMFVPLANILFLYYLAFARWPNARR</sequence>
<proteinExistence type="predicted"/>
<evidence type="ECO:0000313" key="3">
    <source>
        <dbReference type="Proteomes" id="UP000297475"/>
    </source>
</evidence>
<feature type="transmembrane region" description="Helical" evidence="1">
    <location>
        <begin position="36"/>
        <end position="57"/>
    </location>
</feature>
<gene>
    <name evidence="2" type="ORF">E4656_19745</name>
</gene>
<keyword evidence="1" id="KW-0472">Membrane</keyword>
<dbReference type="Proteomes" id="UP000297475">
    <property type="component" value="Unassembled WGS sequence"/>
</dbReference>
<feature type="transmembrane region" description="Helical" evidence="1">
    <location>
        <begin position="12"/>
        <end position="30"/>
    </location>
</feature>
<protein>
    <submittedName>
        <fullName evidence="2">Uncharacterized protein</fullName>
    </submittedName>
</protein>
<dbReference type="OrthoDB" id="9812349at2"/>
<reference evidence="2 3" key="1">
    <citation type="submission" date="2019-04" db="EMBL/GenBank/DDBJ databases">
        <title>Natronospirillum operosus gen. nov., sp. nov., a haloalkaliphilic satellite isolated from decaying biomass of laboratory culture of cyanobacterium Geitlerinema sp. and proposal of Natronospirillaceae fam. nov. and Saccharospirillaceae fam. nov.</title>
        <authorList>
            <person name="Kevbrin V."/>
            <person name="Boltyanskaya Y."/>
            <person name="Koziaeva V."/>
            <person name="Grouzdev D.S."/>
            <person name="Park M."/>
            <person name="Cho J."/>
        </authorList>
    </citation>
    <scope>NUCLEOTIDE SEQUENCE [LARGE SCALE GENOMIC DNA]</scope>
    <source>
        <strain evidence="2 3">G-116</strain>
    </source>
</reference>
<keyword evidence="1" id="KW-1133">Transmembrane helix</keyword>
<dbReference type="EMBL" id="SRMF01000018">
    <property type="protein sequence ID" value="TGG89973.1"/>
    <property type="molecule type" value="Genomic_DNA"/>
</dbReference>
<evidence type="ECO:0000256" key="1">
    <source>
        <dbReference type="SAM" id="Phobius"/>
    </source>
</evidence>
<dbReference type="RefSeq" id="WP_135485051.1">
    <property type="nucleotide sequence ID" value="NZ_SRMF01000018.1"/>
</dbReference>
<dbReference type="AlphaFoldDB" id="A0A4Z0W0W1"/>
<accession>A0A4Z0W0W1</accession>
<organism evidence="2 3">
    <name type="scientific">Natronospirillum operosum</name>
    <dbReference type="NCBI Taxonomy" id="2759953"/>
    <lineage>
        <taxon>Bacteria</taxon>
        <taxon>Pseudomonadati</taxon>
        <taxon>Pseudomonadota</taxon>
        <taxon>Gammaproteobacteria</taxon>
        <taxon>Oceanospirillales</taxon>
        <taxon>Natronospirillaceae</taxon>
        <taxon>Natronospirillum</taxon>
    </lineage>
</organism>
<keyword evidence="1" id="KW-0812">Transmembrane</keyword>
<comment type="caution">
    <text evidence="2">The sequence shown here is derived from an EMBL/GenBank/DDBJ whole genome shotgun (WGS) entry which is preliminary data.</text>
</comment>